<proteinExistence type="inferred from homology"/>
<comment type="similarity">
    <text evidence="1 5">Belongs to the peptidase S8 family.</text>
</comment>
<dbReference type="InterPro" id="IPR022398">
    <property type="entry name" value="Peptidase_S8_His-AS"/>
</dbReference>
<sequence>MKQYLFLGLVLPTAALAQLGLPPVGGVLRGVQQTLPRVDALPVVSTARDLVRVRTDRLRDLVSRYPRVLELDPDGNPAVRGELLMTGASDADVAAAEAAGFHVIERGAIEGADVRFARVAAPSRLSLSAALKRLRKLAPGSAVSANPLHFESGSAGGGAGGFAEGAGGGAPAGVIDGGVSAAAGVRVAEQRGFAAGAPSASAHGTAVASLIAGAGRVRGAAPGVPVVVADIYGRDPAGGNALALAKALGWMAGRGVKVVTVSLVGPANPLVQATVSAVQRRGLSVVAAVGNDGPAAPPAYPASYPGVIAVTAVDGKNRALIEAGRALHLDFAAPGADMLATAIDGSARAVRGTSFAAPLVAGRLVRLGSVSALGAEARAIGPAKLFGRGLVCGDCRTRPGGRD</sequence>
<dbReference type="Pfam" id="PF00082">
    <property type="entry name" value="Peptidase_S8"/>
    <property type="match status" value="1"/>
</dbReference>
<evidence type="ECO:0000256" key="5">
    <source>
        <dbReference type="PROSITE-ProRule" id="PRU01240"/>
    </source>
</evidence>
<dbReference type="SUPFAM" id="SSF52743">
    <property type="entry name" value="Subtilisin-like"/>
    <property type="match status" value="1"/>
</dbReference>
<feature type="active site" description="Charge relay system" evidence="5">
    <location>
        <position position="203"/>
    </location>
</feature>
<dbReference type="PROSITE" id="PS00138">
    <property type="entry name" value="SUBTILASE_SER"/>
    <property type="match status" value="1"/>
</dbReference>
<evidence type="ECO:0000313" key="7">
    <source>
        <dbReference type="EMBL" id="MFD1612727.1"/>
    </source>
</evidence>
<feature type="domain" description="Peptidase S8/S53" evidence="6">
    <location>
        <begin position="198"/>
        <end position="366"/>
    </location>
</feature>
<gene>
    <name evidence="7" type="ORF">ACFSCW_13035</name>
</gene>
<dbReference type="EMBL" id="JBHUDY010000001">
    <property type="protein sequence ID" value="MFD1612727.1"/>
    <property type="molecule type" value="Genomic_DNA"/>
</dbReference>
<dbReference type="InterPro" id="IPR015500">
    <property type="entry name" value="Peptidase_S8_subtilisin-rel"/>
</dbReference>
<keyword evidence="2 5" id="KW-0645">Protease</keyword>
<dbReference type="PANTHER" id="PTHR43806:SF11">
    <property type="entry name" value="CEREVISIN-RELATED"/>
    <property type="match status" value="1"/>
</dbReference>
<keyword evidence="4 5" id="KW-0720">Serine protease</keyword>
<dbReference type="InterPro" id="IPR023828">
    <property type="entry name" value="Peptidase_S8_Ser-AS"/>
</dbReference>
<dbReference type="CDD" id="cd05561">
    <property type="entry name" value="Peptidases_S8_4"/>
    <property type="match status" value="1"/>
</dbReference>
<evidence type="ECO:0000256" key="3">
    <source>
        <dbReference type="ARBA" id="ARBA00022801"/>
    </source>
</evidence>
<evidence type="ECO:0000259" key="6">
    <source>
        <dbReference type="Pfam" id="PF00082"/>
    </source>
</evidence>
<feature type="active site" description="Charge relay system" evidence="5">
    <location>
        <position position="354"/>
    </location>
</feature>
<accession>A0ABW4I645</accession>
<dbReference type="InterPro" id="IPR050131">
    <property type="entry name" value="Peptidase_S8_subtilisin-like"/>
</dbReference>
<dbReference type="PRINTS" id="PR00723">
    <property type="entry name" value="SUBTILISIN"/>
</dbReference>
<dbReference type="PROSITE" id="PS51892">
    <property type="entry name" value="SUBTILASE"/>
    <property type="match status" value="1"/>
</dbReference>
<name>A0ABW4I645_9SPHN</name>
<dbReference type="PROSITE" id="PS00137">
    <property type="entry name" value="SUBTILASE_HIS"/>
    <property type="match status" value="1"/>
</dbReference>
<dbReference type="Proteomes" id="UP001597115">
    <property type="component" value="Unassembled WGS sequence"/>
</dbReference>
<organism evidence="7 8">
    <name type="scientific">Sphingomonas tabacisoli</name>
    <dbReference type="NCBI Taxonomy" id="2249466"/>
    <lineage>
        <taxon>Bacteria</taxon>
        <taxon>Pseudomonadati</taxon>
        <taxon>Pseudomonadota</taxon>
        <taxon>Alphaproteobacteria</taxon>
        <taxon>Sphingomonadales</taxon>
        <taxon>Sphingomonadaceae</taxon>
        <taxon>Sphingomonas</taxon>
    </lineage>
</organism>
<evidence type="ECO:0000256" key="4">
    <source>
        <dbReference type="ARBA" id="ARBA00022825"/>
    </source>
</evidence>
<feature type="active site" description="Charge relay system" evidence="5">
    <location>
        <position position="176"/>
    </location>
</feature>
<keyword evidence="3 5" id="KW-0378">Hydrolase</keyword>
<evidence type="ECO:0000256" key="2">
    <source>
        <dbReference type="ARBA" id="ARBA00022670"/>
    </source>
</evidence>
<dbReference type="RefSeq" id="WP_380889897.1">
    <property type="nucleotide sequence ID" value="NZ_JBHUDY010000001.1"/>
</dbReference>
<dbReference type="InterPro" id="IPR000209">
    <property type="entry name" value="Peptidase_S8/S53_dom"/>
</dbReference>
<comment type="caution">
    <text evidence="7">The sequence shown here is derived from an EMBL/GenBank/DDBJ whole genome shotgun (WGS) entry which is preliminary data.</text>
</comment>
<evidence type="ECO:0000313" key="8">
    <source>
        <dbReference type="Proteomes" id="UP001597115"/>
    </source>
</evidence>
<dbReference type="Gene3D" id="3.40.50.200">
    <property type="entry name" value="Peptidase S8/S53 domain"/>
    <property type="match status" value="1"/>
</dbReference>
<keyword evidence="8" id="KW-1185">Reference proteome</keyword>
<reference evidence="8" key="1">
    <citation type="journal article" date="2019" name="Int. J. Syst. Evol. Microbiol.">
        <title>The Global Catalogue of Microorganisms (GCM) 10K type strain sequencing project: providing services to taxonomists for standard genome sequencing and annotation.</title>
        <authorList>
            <consortium name="The Broad Institute Genomics Platform"/>
            <consortium name="The Broad Institute Genome Sequencing Center for Infectious Disease"/>
            <person name="Wu L."/>
            <person name="Ma J."/>
        </authorList>
    </citation>
    <scope>NUCLEOTIDE SEQUENCE [LARGE SCALE GENOMIC DNA]</scope>
    <source>
        <strain evidence="8">CGMCC 1.16275</strain>
    </source>
</reference>
<evidence type="ECO:0000256" key="1">
    <source>
        <dbReference type="ARBA" id="ARBA00011073"/>
    </source>
</evidence>
<dbReference type="InterPro" id="IPR036852">
    <property type="entry name" value="Peptidase_S8/S53_dom_sf"/>
</dbReference>
<dbReference type="PANTHER" id="PTHR43806">
    <property type="entry name" value="PEPTIDASE S8"/>
    <property type="match status" value="1"/>
</dbReference>
<protein>
    <submittedName>
        <fullName evidence="7">S8 family serine peptidase</fullName>
    </submittedName>
</protein>